<feature type="binding site" evidence="9 11">
    <location>
        <position position="219"/>
    </location>
    <ligand>
        <name>substrate</name>
    </ligand>
</feature>
<comment type="catalytic activity">
    <reaction evidence="7 9 12">
        <text>orotidine 5'-phosphate + H(+) = UMP + CO2</text>
        <dbReference type="Rhea" id="RHEA:11596"/>
        <dbReference type="ChEBI" id="CHEBI:15378"/>
        <dbReference type="ChEBI" id="CHEBI:16526"/>
        <dbReference type="ChEBI" id="CHEBI:57538"/>
        <dbReference type="ChEBI" id="CHEBI:57865"/>
        <dbReference type="EC" id="4.1.1.23"/>
    </reaction>
</comment>
<proteinExistence type="inferred from homology"/>
<dbReference type="NCBIfam" id="NF001273">
    <property type="entry name" value="PRK00230.1"/>
    <property type="match status" value="1"/>
</dbReference>
<evidence type="ECO:0000313" key="14">
    <source>
        <dbReference type="EMBL" id="KRM86423.1"/>
    </source>
</evidence>
<dbReference type="EC" id="4.1.1.23" evidence="9"/>
<gene>
    <name evidence="9" type="primary">pyrF</name>
    <name evidence="14" type="ORF">FD19_GL000751</name>
</gene>
<dbReference type="GO" id="GO:0004590">
    <property type="term" value="F:orotidine-5'-phosphate decarboxylase activity"/>
    <property type="evidence" value="ECO:0007669"/>
    <property type="project" value="UniProtKB-UniRule"/>
</dbReference>
<dbReference type="SMART" id="SM00934">
    <property type="entry name" value="OMPdecase"/>
    <property type="match status" value="1"/>
</dbReference>
<dbReference type="FunFam" id="3.20.20.70:FF:000015">
    <property type="entry name" value="Orotidine 5'-phosphate decarboxylase"/>
    <property type="match status" value="1"/>
</dbReference>
<dbReference type="Proteomes" id="UP000051789">
    <property type="component" value="Unassembled WGS sequence"/>
</dbReference>
<comment type="pathway">
    <text evidence="2 9 12">Pyrimidine metabolism; UMP biosynthesis via de novo pathway; UMP from orotate: step 2/2.</text>
</comment>
<dbReference type="InterPro" id="IPR011060">
    <property type="entry name" value="RibuloseP-bd_barrel"/>
</dbReference>
<feature type="binding site" evidence="9 11">
    <location>
        <position position="127"/>
    </location>
    <ligand>
        <name>substrate</name>
    </ligand>
</feature>
<evidence type="ECO:0000256" key="6">
    <source>
        <dbReference type="ARBA" id="ARBA00023239"/>
    </source>
</evidence>
<evidence type="ECO:0000256" key="1">
    <source>
        <dbReference type="ARBA" id="ARBA00002356"/>
    </source>
</evidence>
<feature type="binding site" evidence="9 11">
    <location>
        <position position="36"/>
    </location>
    <ligand>
        <name>substrate</name>
    </ligand>
</feature>
<evidence type="ECO:0000256" key="4">
    <source>
        <dbReference type="ARBA" id="ARBA00022793"/>
    </source>
</evidence>
<organism evidence="14 15">
    <name type="scientific">Lacticaseibacillus thailandensis DSM 22698 = JCM 13996</name>
    <dbReference type="NCBI Taxonomy" id="1423810"/>
    <lineage>
        <taxon>Bacteria</taxon>
        <taxon>Bacillati</taxon>
        <taxon>Bacillota</taxon>
        <taxon>Bacilli</taxon>
        <taxon>Lactobacillales</taxon>
        <taxon>Lactobacillaceae</taxon>
        <taxon>Lacticaseibacillus</taxon>
    </lineage>
</organism>
<dbReference type="NCBIfam" id="TIGR01740">
    <property type="entry name" value="pyrF"/>
    <property type="match status" value="1"/>
</dbReference>
<dbReference type="PATRIC" id="fig|1423810.4.peg.766"/>
<accession>A0A0R2C4L1</accession>
<feature type="active site" description="For OMPdecase activity" evidence="10">
    <location>
        <position position="65"/>
    </location>
</feature>
<dbReference type="STRING" id="1423810.FD19_GL000751"/>
<comment type="function">
    <text evidence="1 9">Catalyzes the decarboxylation of orotidine 5'-monophosphate (OMP) to uridine 5'-monophosphate (UMP).</text>
</comment>
<feature type="domain" description="Orotidine 5'-phosphate decarboxylase" evidence="13">
    <location>
        <begin position="7"/>
        <end position="234"/>
    </location>
</feature>
<comment type="similarity">
    <text evidence="8 9">Belongs to the OMP decarboxylase family. Type 1 subfamily.</text>
</comment>
<evidence type="ECO:0000313" key="15">
    <source>
        <dbReference type="Proteomes" id="UP000051789"/>
    </source>
</evidence>
<dbReference type="AlphaFoldDB" id="A0A0R2C4L1"/>
<keyword evidence="4 9" id="KW-0210">Decarboxylase</keyword>
<dbReference type="InterPro" id="IPR001754">
    <property type="entry name" value="OMPdeCOase_dom"/>
</dbReference>
<dbReference type="SUPFAM" id="SSF51366">
    <property type="entry name" value="Ribulose-phoshate binding barrel"/>
    <property type="match status" value="1"/>
</dbReference>
<comment type="caution">
    <text evidence="14">The sequence shown here is derived from an EMBL/GenBank/DDBJ whole genome shotgun (WGS) entry which is preliminary data.</text>
</comment>
<dbReference type="UniPathway" id="UPA00070">
    <property type="reaction ID" value="UER00120"/>
</dbReference>
<evidence type="ECO:0000256" key="12">
    <source>
        <dbReference type="RuleBase" id="RU000512"/>
    </source>
</evidence>
<evidence type="ECO:0000259" key="13">
    <source>
        <dbReference type="SMART" id="SM00934"/>
    </source>
</evidence>
<dbReference type="PROSITE" id="PS00156">
    <property type="entry name" value="OMPDECASE"/>
    <property type="match status" value="1"/>
</dbReference>
<reference evidence="14 15" key="1">
    <citation type="journal article" date="2015" name="Genome Announc.">
        <title>Expanding the biotechnology potential of lactobacilli through comparative genomics of 213 strains and associated genera.</title>
        <authorList>
            <person name="Sun Z."/>
            <person name="Harris H.M."/>
            <person name="McCann A."/>
            <person name="Guo C."/>
            <person name="Argimon S."/>
            <person name="Zhang W."/>
            <person name="Yang X."/>
            <person name="Jeffery I.B."/>
            <person name="Cooney J.C."/>
            <person name="Kagawa T.F."/>
            <person name="Liu W."/>
            <person name="Song Y."/>
            <person name="Salvetti E."/>
            <person name="Wrobel A."/>
            <person name="Rasinkangas P."/>
            <person name="Parkhill J."/>
            <person name="Rea M.C."/>
            <person name="O'Sullivan O."/>
            <person name="Ritari J."/>
            <person name="Douillard F.P."/>
            <person name="Paul Ross R."/>
            <person name="Yang R."/>
            <person name="Briner A.E."/>
            <person name="Felis G.E."/>
            <person name="de Vos W.M."/>
            <person name="Barrangou R."/>
            <person name="Klaenhammer T.R."/>
            <person name="Caufield P.W."/>
            <person name="Cui Y."/>
            <person name="Zhang H."/>
            <person name="O'Toole P.W."/>
        </authorList>
    </citation>
    <scope>NUCLEOTIDE SEQUENCE [LARGE SCALE GENOMIC DNA]</scope>
    <source>
        <strain evidence="14 15">DSM 22698</strain>
    </source>
</reference>
<dbReference type="Pfam" id="PF00215">
    <property type="entry name" value="OMPdecase"/>
    <property type="match status" value="1"/>
</dbReference>
<evidence type="ECO:0000256" key="5">
    <source>
        <dbReference type="ARBA" id="ARBA00022975"/>
    </source>
</evidence>
<feature type="active site" description="Proton donor" evidence="9">
    <location>
        <position position="65"/>
    </location>
</feature>
<keyword evidence="5 9" id="KW-0665">Pyrimidine biosynthesis</keyword>
<dbReference type="HAMAP" id="MF_01200_B">
    <property type="entry name" value="OMPdecase_type1_B"/>
    <property type="match status" value="1"/>
</dbReference>
<evidence type="ECO:0000256" key="7">
    <source>
        <dbReference type="ARBA" id="ARBA00049157"/>
    </source>
</evidence>
<evidence type="ECO:0000256" key="3">
    <source>
        <dbReference type="ARBA" id="ARBA00011738"/>
    </source>
</evidence>
<protein>
    <recommendedName>
        <fullName evidence="9">Orotidine 5'-phosphate decarboxylase</fullName>
        <ecNumber evidence="9">4.1.1.23</ecNumber>
    </recommendedName>
    <alternativeName>
        <fullName evidence="9">OMP decarboxylase</fullName>
        <shortName evidence="9">OMPDCase</shortName>
        <shortName evidence="9">OMPdecase</shortName>
    </alternativeName>
</protein>
<dbReference type="InterPro" id="IPR047596">
    <property type="entry name" value="OMPdecase_bac"/>
</dbReference>
<comment type="subunit">
    <text evidence="3 9">Homodimer.</text>
</comment>
<dbReference type="InterPro" id="IPR013785">
    <property type="entry name" value="Aldolase_TIM"/>
</dbReference>
<keyword evidence="15" id="KW-1185">Reference proteome</keyword>
<feature type="binding site" evidence="9 11">
    <location>
        <position position="198"/>
    </location>
    <ligand>
        <name>substrate</name>
    </ligand>
</feature>
<dbReference type="EMBL" id="AYZK01000010">
    <property type="protein sequence ID" value="KRM86423.1"/>
    <property type="molecule type" value="Genomic_DNA"/>
</dbReference>
<dbReference type="GO" id="GO:0044205">
    <property type="term" value="P:'de novo' UMP biosynthetic process"/>
    <property type="evidence" value="ECO:0007669"/>
    <property type="project" value="UniProtKB-UniRule"/>
</dbReference>
<feature type="binding site" evidence="9">
    <location>
        <begin position="63"/>
        <end position="72"/>
    </location>
    <ligand>
        <name>substrate</name>
    </ligand>
</feature>
<keyword evidence="6 9" id="KW-0456">Lyase</keyword>
<dbReference type="InterPro" id="IPR018089">
    <property type="entry name" value="OMPdecase_AS"/>
</dbReference>
<feature type="binding site" evidence="9 11">
    <location>
        <position position="189"/>
    </location>
    <ligand>
        <name>substrate</name>
    </ligand>
</feature>
<feature type="binding site" evidence="9 11">
    <location>
        <position position="13"/>
    </location>
    <ligand>
        <name>substrate</name>
    </ligand>
</feature>
<dbReference type="InterPro" id="IPR014732">
    <property type="entry name" value="OMPdecase"/>
</dbReference>
<feature type="active site" description="For OMPdecase activity" evidence="10">
    <location>
        <position position="63"/>
    </location>
</feature>
<dbReference type="PANTHER" id="PTHR32119:SF2">
    <property type="entry name" value="OROTIDINE 5'-PHOSPHATE DECARBOXYLASE"/>
    <property type="match status" value="1"/>
</dbReference>
<evidence type="ECO:0000256" key="11">
    <source>
        <dbReference type="PIRSR" id="PIRSR614732-2"/>
    </source>
</evidence>
<dbReference type="PANTHER" id="PTHR32119">
    <property type="entry name" value="OROTIDINE 5'-PHOSPHATE DECARBOXYLASE"/>
    <property type="match status" value="1"/>
</dbReference>
<sequence>MNQAEPPLIIALDFPTPDDALAFVQRFDHPEELFCKVGMELYYQGGPAVVRQLQALGVRVFLDLKLHDIPNTVERAARIIGGLGVALTTVHAQGGRKMMAAAVRGVRAGAADAGVQPAKVLAITQLTSTSPAALRDEQQVAVPLPDSVNHLAQLAATSGLDGVVSSAAEVAGMRPHLPDDFLFITPGIRLADAHVDDQVRVMTPDAARRAGSSGIVVGRPITQATDPVAAYQHIKSLWEEPIHE</sequence>
<name>A0A0R2C4L1_9LACO</name>
<evidence type="ECO:0000256" key="10">
    <source>
        <dbReference type="PIRSR" id="PIRSR614732-1"/>
    </source>
</evidence>
<dbReference type="CDD" id="cd04725">
    <property type="entry name" value="OMP_decarboxylase_like"/>
    <property type="match status" value="1"/>
</dbReference>
<dbReference type="GO" id="GO:0005829">
    <property type="term" value="C:cytosol"/>
    <property type="evidence" value="ECO:0007669"/>
    <property type="project" value="TreeGrafter"/>
</dbReference>
<evidence type="ECO:0000256" key="9">
    <source>
        <dbReference type="HAMAP-Rule" id="MF_01200"/>
    </source>
</evidence>
<dbReference type="GO" id="GO:0006207">
    <property type="term" value="P:'de novo' pyrimidine nucleobase biosynthetic process"/>
    <property type="evidence" value="ECO:0007669"/>
    <property type="project" value="InterPro"/>
</dbReference>
<evidence type="ECO:0000256" key="8">
    <source>
        <dbReference type="ARBA" id="ARBA00061012"/>
    </source>
</evidence>
<dbReference type="Gene3D" id="3.20.20.70">
    <property type="entry name" value="Aldolase class I"/>
    <property type="match status" value="1"/>
</dbReference>
<evidence type="ECO:0000256" key="2">
    <source>
        <dbReference type="ARBA" id="ARBA00004861"/>
    </source>
</evidence>
<feature type="active site" description="For OMPdecase activity" evidence="10">
    <location>
        <position position="68"/>
    </location>
</feature>
<feature type="binding site" evidence="9 11">
    <location>
        <position position="218"/>
    </location>
    <ligand>
        <name>substrate</name>
    </ligand>
</feature>